<gene>
    <name evidence="3" type="primary">RAD61</name>
    <name evidence="3" type="ORF">FIM1_3331</name>
</gene>
<name>A0ABX6EXZ1_KLUMA</name>
<protein>
    <submittedName>
        <fullName evidence="3">Protein RAD61</fullName>
    </submittedName>
</protein>
<dbReference type="InterPro" id="IPR038496">
    <property type="entry name" value="Rad61_Wapl_sf"/>
</dbReference>
<evidence type="ECO:0000313" key="4">
    <source>
        <dbReference type="Proteomes" id="UP000422736"/>
    </source>
</evidence>
<feature type="domain" description="Rad61 Wapl" evidence="2">
    <location>
        <begin position="222"/>
        <end position="574"/>
    </location>
</feature>
<reference evidence="3 4" key="1">
    <citation type="submission" date="2016-03" db="EMBL/GenBank/DDBJ databases">
        <title>How can Kluyveromyces marxianus grow so fast - potential evolutionary course in Saccharomyces Complex revealed by comparative genomics.</title>
        <authorList>
            <person name="Mo W."/>
            <person name="Lu W."/>
            <person name="Yang X."/>
            <person name="Qi J."/>
            <person name="Lv H."/>
        </authorList>
    </citation>
    <scope>NUCLEOTIDE SEQUENCE [LARGE SCALE GENOMIC DNA]</scope>
    <source>
        <strain evidence="3 4">FIM1</strain>
    </source>
</reference>
<dbReference type="Gene3D" id="1.25.10.60">
    <property type="entry name" value="Rad61, Wapl domain"/>
    <property type="match status" value="1"/>
</dbReference>
<dbReference type="Pfam" id="PF16997">
    <property type="entry name" value="Wap1"/>
    <property type="match status" value="1"/>
</dbReference>
<feature type="compositionally biased region" description="Low complexity" evidence="1">
    <location>
        <begin position="25"/>
        <end position="35"/>
    </location>
</feature>
<dbReference type="Proteomes" id="UP000422736">
    <property type="component" value="Chromosome 5"/>
</dbReference>
<sequence length="578" mass="65797">MRVYGHRSKFQALAKKYLSRRNDDANSTSDDSFTSSEDEAESSSTTFDRTHETSPLVPKQIDQQHGNNATSLDPFDILDEIPIKSDVSKSRTKQRKVTRILKPVIYGNSELDITNQEPAGEANEYQHEFQTTIDSISSMISSLKDSNEVISSYSLIETAPKNSSGSGEQIRYGRTRTLRQSETDAQDEEVAETNNVKVNTKKQKTITSSSNLRDDGDDNAVIHVNQLKALGEGLKYEDELDFLRIEAKDEGHFVATLINCCLQLMNNEELVLYVSKYKADELWDWFLQNSSLENTVMCFLQSWIAHRVPLSRNSPQWQTVSEFARVCVSLQSVPELTKGSKITKLNFRDLTRRIESSPKDIALALWEQNITPNSNDFITLIELLVEPSSQLLGVLEKYLNENITEEVMVLMHSQVMNLVTDFIENINLIKILIKLTNHIFFLNLLSMKERVLIIENCLSYMIQAYNAGTLSKQSFIDTLILQLGVVLNIVAHSKVELCPSIAKEVWVIIENWGDGDKFLLQLLALVFVLYVRHNYSDWTETKKESINKNLQDLSQNIQNTNKTIYNNVQVAFDILSNI</sequence>
<organism evidence="3 4">
    <name type="scientific">Kluyveromyces marxianus</name>
    <name type="common">Yeast</name>
    <name type="synonym">Candida kefyr</name>
    <dbReference type="NCBI Taxonomy" id="4911"/>
    <lineage>
        <taxon>Eukaryota</taxon>
        <taxon>Fungi</taxon>
        <taxon>Dikarya</taxon>
        <taxon>Ascomycota</taxon>
        <taxon>Saccharomycotina</taxon>
        <taxon>Saccharomycetes</taxon>
        <taxon>Saccharomycetales</taxon>
        <taxon>Saccharomycetaceae</taxon>
        <taxon>Kluyveromyces</taxon>
    </lineage>
</organism>
<reference evidence="3 4" key="2">
    <citation type="submission" date="2019-11" db="EMBL/GenBank/DDBJ databases">
        <authorList>
            <person name="Lu H."/>
        </authorList>
    </citation>
    <scope>NUCLEOTIDE SEQUENCE [LARGE SCALE GENOMIC DNA]</scope>
    <source>
        <strain evidence="3 4">FIM1</strain>
    </source>
</reference>
<accession>A0ABX6EXZ1</accession>
<proteinExistence type="predicted"/>
<feature type="region of interest" description="Disordered" evidence="1">
    <location>
        <begin position="18"/>
        <end position="73"/>
    </location>
</feature>
<evidence type="ECO:0000259" key="2">
    <source>
        <dbReference type="Pfam" id="PF16997"/>
    </source>
</evidence>
<dbReference type="InterPro" id="IPR031550">
    <property type="entry name" value="Rad61_Wapl"/>
</dbReference>
<evidence type="ECO:0000256" key="1">
    <source>
        <dbReference type="SAM" id="MobiDB-lite"/>
    </source>
</evidence>
<feature type="compositionally biased region" description="Polar residues" evidence="1">
    <location>
        <begin position="61"/>
        <end position="71"/>
    </location>
</feature>
<keyword evidence="4" id="KW-1185">Reference proteome</keyword>
<dbReference type="EMBL" id="CP015058">
    <property type="protein sequence ID" value="QGN16614.1"/>
    <property type="molecule type" value="Genomic_DNA"/>
</dbReference>
<evidence type="ECO:0000313" key="3">
    <source>
        <dbReference type="EMBL" id="QGN16614.1"/>
    </source>
</evidence>